<feature type="transmembrane region" description="Helical" evidence="1">
    <location>
        <begin position="21"/>
        <end position="51"/>
    </location>
</feature>
<name>C6LFF6_9FIRM</name>
<evidence type="ECO:0000313" key="3">
    <source>
        <dbReference type="Proteomes" id="UP000005561"/>
    </source>
</evidence>
<protein>
    <submittedName>
        <fullName evidence="2">Uncharacterized protein</fullName>
    </submittedName>
</protein>
<proteinExistence type="predicted"/>
<dbReference type="Proteomes" id="UP000005561">
    <property type="component" value="Unassembled WGS sequence"/>
</dbReference>
<keyword evidence="1" id="KW-0812">Transmembrane</keyword>
<organism evidence="2 3">
    <name type="scientific">Marvinbryantia formatexigens DSM 14469</name>
    <dbReference type="NCBI Taxonomy" id="478749"/>
    <lineage>
        <taxon>Bacteria</taxon>
        <taxon>Bacillati</taxon>
        <taxon>Bacillota</taxon>
        <taxon>Clostridia</taxon>
        <taxon>Lachnospirales</taxon>
        <taxon>Lachnospiraceae</taxon>
        <taxon>Marvinbryantia</taxon>
    </lineage>
</organism>
<sequence length="75" mass="8631">MQVTERLLKQRGTPRSFLRSVPLNVLSIFTGFPPLQLSFPTLLLAFSRIFIDVPFPYLLSGAKACRNRQFTFIRT</sequence>
<keyword evidence="1" id="KW-1133">Transmembrane helix</keyword>
<keyword evidence="3" id="KW-1185">Reference proteome</keyword>
<dbReference type="EMBL" id="ACCL02000010">
    <property type="protein sequence ID" value="EET60541.1"/>
    <property type="molecule type" value="Genomic_DNA"/>
</dbReference>
<dbReference type="AlphaFoldDB" id="C6LFF6"/>
<evidence type="ECO:0000313" key="2">
    <source>
        <dbReference type="EMBL" id="EET60541.1"/>
    </source>
</evidence>
<evidence type="ECO:0000256" key="1">
    <source>
        <dbReference type="SAM" id="Phobius"/>
    </source>
</evidence>
<gene>
    <name evidence="2" type="ORF">BRYFOR_07358</name>
</gene>
<keyword evidence="1" id="KW-0472">Membrane</keyword>
<accession>C6LFF6</accession>
<reference evidence="2" key="1">
    <citation type="submission" date="2009-07" db="EMBL/GenBank/DDBJ databases">
        <authorList>
            <person name="Weinstock G."/>
            <person name="Sodergren E."/>
            <person name="Clifton S."/>
            <person name="Fulton L."/>
            <person name="Fulton B."/>
            <person name="Courtney L."/>
            <person name="Fronick C."/>
            <person name="Harrison M."/>
            <person name="Strong C."/>
            <person name="Farmer C."/>
            <person name="Delahaunty K."/>
            <person name="Markovic C."/>
            <person name="Hall O."/>
            <person name="Minx P."/>
            <person name="Tomlinson C."/>
            <person name="Mitreva M."/>
            <person name="Nelson J."/>
            <person name="Hou S."/>
            <person name="Wollam A."/>
            <person name="Pepin K.H."/>
            <person name="Johnson M."/>
            <person name="Bhonagiri V."/>
            <person name="Nash W.E."/>
            <person name="Warren W."/>
            <person name="Chinwalla A."/>
            <person name="Mardis E.R."/>
            <person name="Wilson R.K."/>
        </authorList>
    </citation>
    <scope>NUCLEOTIDE SEQUENCE [LARGE SCALE GENOMIC DNA]</scope>
    <source>
        <strain evidence="2">DSM 14469</strain>
    </source>
</reference>
<comment type="caution">
    <text evidence="2">The sequence shown here is derived from an EMBL/GenBank/DDBJ whole genome shotgun (WGS) entry which is preliminary data.</text>
</comment>